<evidence type="ECO:0000313" key="2">
    <source>
        <dbReference type="EMBL" id="MEQ2281976.1"/>
    </source>
</evidence>
<comment type="caution">
    <text evidence="2">The sequence shown here is derived from an EMBL/GenBank/DDBJ whole genome shotgun (WGS) entry which is preliminary data.</text>
</comment>
<name>A0ABV0XKH0_9TELE</name>
<dbReference type="EMBL" id="JAHRIP010005451">
    <property type="protein sequence ID" value="MEQ2281976.1"/>
    <property type="molecule type" value="Genomic_DNA"/>
</dbReference>
<sequence>MVKYMRVNDQPNEKRCGKHRTLEDHMNEKDREREWSGVQWLGLTGIDKLGWALARANSGRRSRGAGSYDEAGRGNADVEEMAANSQQDDRFEG</sequence>
<proteinExistence type="predicted"/>
<dbReference type="Proteomes" id="UP001469553">
    <property type="component" value="Unassembled WGS sequence"/>
</dbReference>
<organism evidence="2 3">
    <name type="scientific">Ameca splendens</name>
    <dbReference type="NCBI Taxonomy" id="208324"/>
    <lineage>
        <taxon>Eukaryota</taxon>
        <taxon>Metazoa</taxon>
        <taxon>Chordata</taxon>
        <taxon>Craniata</taxon>
        <taxon>Vertebrata</taxon>
        <taxon>Euteleostomi</taxon>
        <taxon>Actinopterygii</taxon>
        <taxon>Neopterygii</taxon>
        <taxon>Teleostei</taxon>
        <taxon>Neoteleostei</taxon>
        <taxon>Acanthomorphata</taxon>
        <taxon>Ovalentaria</taxon>
        <taxon>Atherinomorphae</taxon>
        <taxon>Cyprinodontiformes</taxon>
        <taxon>Goodeidae</taxon>
        <taxon>Ameca</taxon>
    </lineage>
</organism>
<gene>
    <name evidence="2" type="ORF">AMECASPLE_035816</name>
</gene>
<evidence type="ECO:0000313" key="3">
    <source>
        <dbReference type="Proteomes" id="UP001469553"/>
    </source>
</evidence>
<feature type="region of interest" description="Disordered" evidence="1">
    <location>
        <begin position="57"/>
        <end position="93"/>
    </location>
</feature>
<keyword evidence="3" id="KW-1185">Reference proteome</keyword>
<evidence type="ECO:0000256" key="1">
    <source>
        <dbReference type="SAM" id="MobiDB-lite"/>
    </source>
</evidence>
<accession>A0ABV0XKH0</accession>
<reference evidence="2 3" key="1">
    <citation type="submission" date="2021-06" db="EMBL/GenBank/DDBJ databases">
        <authorList>
            <person name="Palmer J.M."/>
        </authorList>
    </citation>
    <scope>NUCLEOTIDE SEQUENCE [LARGE SCALE GENOMIC DNA]</scope>
    <source>
        <strain evidence="2 3">AS_MEX2019</strain>
        <tissue evidence="2">Muscle</tissue>
    </source>
</reference>
<protein>
    <submittedName>
        <fullName evidence="2">Uncharacterized protein</fullName>
    </submittedName>
</protein>